<accession>A0A158FKQ4</accession>
<dbReference type="Proteomes" id="UP000054683">
    <property type="component" value="Unassembled WGS sequence"/>
</dbReference>
<proteinExistence type="predicted"/>
<dbReference type="Pfam" id="PF02452">
    <property type="entry name" value="PemK_toxin"/>
    <property type="match status" value="1"/>
</dbReference>
<dbReference type="EMBL" id="FCOK02000006">
    <property type="protein sequence ID" value="SAL20434.1"/>
    <property type="molecule type" value="Genomic_DNA"/>
</dbReference>
<dbReference type="SUPFAM" id="SSF50118">
    <property type="entry name" value="Cell growth inhibitor/plasmid maintenance toxic component"/>
    <property type="match status" value="1"/>
</dbReference>
<organism evidence="1 2">
    <name type="scientific">Caballeronia udeis</name>
    <dbReference type="NCBI Taxonomy" id="1232866"/>
    <lineage>
        <taxon>Bacteria</taxon>
        <taxon>Pseudomonadati</taxon>
        <taxon>Pseudomonadota</taxon>
        <taxon>Betaproteobacteria</taxon>
        <taxon>Burkholderiales</taxon>
        <taxon>Burkholderiaceae</taxon>
        <taxon>Caballeronia</taxon>
    </lineage>
</organism>
<sequence length="116" mass="12743">MVRRYVPEAGDMVWLHFDPQAGHEQAGHRPALVLSPSTYNNKTGLMLCCPMTTQIKGYPFEVIIGGDRQQAVLADQVKSLDWGARKATRKGQVSSSELTDVRAKIGALIGIPKIRP</sequence>
<dbReference type="GO" id="GO:0003677">
    <property type="term" value="F:DNA binding"/>
    <property type="evidence" value="ECO:0007669"/>
    <property type="project" value="InterPro"/>
</dbReference>
<dbReference type="PANTHER" id="PTHR33988:SF3">
    <property type="entry name" value="ENDORIBONUCLEASE TOXIN CHPB-RELATED"/>
    <property type="match status" value="1"/>
</dbReference>
<dbReference type="PANTHER" id="PTHR33988">
    <property type="entry name" value="ENDORIBONUCLEASE MAZF-RELATED"/>
    <property type="match status" value="1"/>
</dbReference>
<dbReference type="AlphaFoldDB" id="A0A158FKQ4"/>
<dbReference type="GO" id="GO:0006402">
    <property type="term" value="P:mRNA catabolic process"/>
    <property type="evidence" value="ECO:0007669"/>
    <property type="project" value="TreeGrafter"/>
</dbReference>
<dbReference type="NCBIfam" id="NF007386">
    <property type="entry name" value="PRK09907.1"/>
    <property type="match status" value="1"/>
</dbReference>
<name>A0A158FKQ4_9BURK</name>
<dbReference type="InterPro" id="IPR011067">
    <property type="entry name" value="Plasmid_toxin/cell-grow_inhib"/>
</dbReference>
<evidence type="ECO:0000313" key="2">
    <source>
        <dbReference type="Proteomes" id="UP000054683"/>
    </source>
</evidence>
<reference evidence="1 2" key="1">
    <citation type="submission" date="2016-01" db="EMBL/GenBank/DDBJ databases">
        <authorList>
            <person name="Oliw E.H."/>
        </authorList>
    </citation>
    <scope>NUCLEOTIDE SEQUENCE [LARGE SCALE GENOMIC DNA]</scope>
    <source>
        <strain evidence="1">LMG 27134</strain>
    </source>
</reference>
<gene>
    <name evidence="1" type="ORF">AWB69_01310</name>
</gene>
<evidence type="ECO:0000313" key="1">
    <source>
        <dbReference type="EMBL" id="SAL20434.1"/>
    </source>
</evidence>
<dbReference type="GO" id="GO:0016075">
    <property type="term" value="P:rRNA catabolic process"/>
    <property type="evidence" value="ECO:0007669"/>
    <property type="project" value="TreeGrafter"/>
</dbReference>
<dbReference type="GO" id="GO:0004521">
    <property type="term" value="F:RNA endonuclease activity"/>
    <property type="evidence" value="ECO:0007669"/>
    <property type="project" value="TreeGrafter"/>
</dbReference>
<dbReference type="RefSeq" id="WP_062083402.1">
    <property type="nucleotide sequence ID" value="NZ_FCOK02000006.1"/>
</dbReference>
<dbReference type="InterPro" id="IPR003477">
    <property type="entry name" value="PemK-like"/>
</dbReference>
<dbReference type="OrthoDB" id="9793906at2"/>
<dbReference type="Gene3D" id="2.30.30.110">
    <property type="match status" value="1"/>
</dbReference>
<protein>
    <submittedName>
        <fullName evidence="1">Transcriptional modulator of MazE/toxin, MazF</fullName>
    </submittedName>
</protein>